<accession>A0A927FE50</accession>
<evidence type="ECO:0000313" key="2">
    <source>
        <dbReference type="EMBL" id="MBD5782136.1"/>
    </source>
</evidence>
<dbReference type="EMBL" id="JACYFG010000051">
    <property type="protein sequence ID" value="MBD5782136.1"/>
    <property type="molecule type" value="Genomic_DNA"/>
</dbReference>
<name>A0A927FE50_9BACT</name>
<organism evidence="2 3">
    <name type="scientific">Pelagicoccus enzymogenes</name>
    <dbReference type="NCBI Taxonomy" id="2773457"/>
    <lineage>
        <taxon>Bacteria</taxon>
        <taxon>Pseudomonadati</taxon>
        <taxon>Verrucomicrobiota</taxon>
        <taxon>Opitutia</taxon>
        <taxon>Puniceicoccales</taxon>
        <taxon>Pelagicoccaceae</taxon>
        <taxon>Pelagicoccus</taxon>
    </lineage>
</organism>
<dbReference type="AlphaFoldDB" id="A0A927FE50"/>
<proteinExistence type="predicted"/>
<reference evidence="2" key="1">
    <citation type="submission" date="2020-09" db="EMBL/GenBank/DDBJ databases">
        <title>Pelagicoccus enzymogenes sp. nov. with an EPS production, isolated from marine sediment.</title>
        <authorList>
            <person name="Feng X."/>
        </authorList>
    </citation>
    <scope>NUCLEOTIDE SEQUENCE</scope>
    <source>
        <strain evidence="2">NFK12</strain>
    </source>
</reference>
<evidence type="ECO:0000256" key="1">
    <source>
        <dbReference type="SAM" id="SignalP"/>
    </source>
</evidence>
<sequence length="296" mass="33376">MIPLRNGALALLVLTGTTLHAQLALQPYAKIEPPAINESSGLVKSRQFENVYWTHNDSGDSARIFAITRDGKPIQTEWAKQNSQPYEGIPIADAVNIDWEDISTDSHGNLIIAACGNNDNGRRDLALYIVPEPDPRTAWKTRTRQRIDFHYPDQKEFPHPDRRDFDCESLFSANGTHYLVSKNRSTPETKLYRLDSRAPFKSNPLTLVSSFNLRGQATAADASPDGTKLAVLTYTSLWVFEKPTESDDYFSGKASYKTFFAKQCEAVCWDDAETLIITNEQRDLFEVKLSELVPDR</sequence>
<feature type="chain" id="PRO_5037986071" evidence="1">
    <location>
        <begin position="22"/>
        <end position="296"/>
    </location>
</feature>
<dbReference type="SUPFAM" id="SSF82171">
    <property type="entry name" value="DPP6 N-terminal domain-like"/>
    <property type="match status" value="1"/>
</dbReference>
<gene>
    <name evidence="2" type="ORF">IEN85_21740</name>
</gene>
<feature type="signal peptide" evidence="1">
    <location>
        <begin position="1"/>
        <end position="21"/>
    </location>
</feature>
<keyword evidence="3" id="KW-1185">Reference proteome</keyword>
<dbReference type="RefSeq" id="WP_191619203.1">
    <property type="nucleotide sequence ID" value="NZ_JACYFG010000051.1"/>
</dbReference>
<comment type="caution">
    <text evidence="2">The sequence shown here is derived from an EMBL/GenBank/DDBJ whole genome shotgun (WGS) entry which is preliminary data.</text>
</comment>
<dbReference type="Proteomes" id="UP000622317">
    <property type="component" value="Unassembled WGS sequence"/>
</dbReference>
<protein>
    <submittedName>
        <fullName evidence="2">Uncharacterized protein</fullName>
    </submittedName>
</protein>
<keyword evidence="1" id="KW-0732">Signal</keyword>
<evidence type="ECO:0000313" key="3">
    <source>
        <dbReference type="Proteomes" id="UP000622317"/>
    </source>
</evidence>